<dbReference type="InterPro" id="IPR050109">
    <property type="entry name" value="HTH-type_TetR-like_transc_reg"/>
</dbReference>
<feature type="DNA-binding region" description="H-T-H motif" evidence="5">
    <location>
        <begin position="50"/>
        <end position="69"/>
    </location>
</feature>
<dbReference type="EMBL" id="CP061035">
    <property type="protein sequence ID" value="QQV76726.1"/>
    <property type="molecule type" value="Genomic_DNA"/>
</dbReference>
<dbReference type="InterPro" id="IPR009057">
    <property type="entry name" value="Homeodomain-like_sf"/>
</dbReference>
<protein>
    <submittedName>
        <fullName evidence="7">TetR/AcrR family transcriptional regulator</fullName>
    </submittedName>
</protein>
<feature type="domain" description="HTH tetR-type" evidence="6">
    <location>
        <begin position="27"/>
        <end position="87"/>
    </location>
</feature>
<evidence type="ECO:0000313" key="8">
    <source>
        <dbReference type="Proteomes" id="UP000595894"/>
    </source>
</evidence>
<evidence type="ECO:0000256" key="5">
    <source>
        <dbReference type="PROSITE-ProRule" id="PRU00335"/>
    </source>
</evidence>
<reference evidence="8" key="1">
    <citation type="submission" date="2020-09" db="EMBL/GenBank/DDBJ databases">
        <title>Sphingomonas sp., a new species isolated from pork steak.</title>
        <authorList>
            <person name="Heidler von Heilborn D."/>
        </authorList>
    </citation>
    <scope>NUCLEOTIDE SEQUENCE [LARGE SCALE GENOMIC DNA]</scope>
</reference>
<evidence type="ECO:0000256" key="2">
    <source>
        <dbReference type="ARBA" id="ARBA00023015"/>
    </source>
</evidence>
<name>A0A974NTN3_9SPHN</name>
<evidence type="ECO:0000256" key="3">
    <source>
        <dbReference type="ARBA" id="ARBA00023125"/>
    </source>
</evidence>
<proteinExistence type="predicted"/>
<dbReference type="Gene3D" id="1.10.357.10">
    <property type="entry name" value="Tetracycline Repressor, domain 2"/>
    <property type="match status" value="1"/>
</dbReference>
<dbReference type="GO" id="GO:0003700">
    <property type="term" value="F:DNA-binding transcription factor activity"/>
    <property type="evidence" value="ECO:0007669"/>
    <property type="project" value="TreeGrafter"/>
</dbReference>
<dbReference type="PRINTS" id="PR00455">
    <property type="entry name" value="HTHTETR"/>
</dbReference>
<dbReference type="KEGG" id="sari:H5J25_15090"/>
<dbReference type="Pfam" id="PF00440">
    <property type="entry name" value="TetR_N"/>
    <property type="match status" value="1"/>
</dbReference>
<dbReference type="PANTHER" id="PTHR30055:SF234">
    <property type="entry name" value="HTH-TYPE TRANSCRIPTIONAL REGULATOR BETI"/>
    <property type="match status" value="1"/>
</dbReference>
<dbReference type="RefSeq" id="WP_202092409.1">
    <property type="nucleotide sequence ID" value="NZ_CP061035.1"/>
</dbReference>
<accession>A0A974NTN3</accession>
<evidence type="ECO:0000259" key="6">
    <source>
        <dbReference type="PROSITE" id="PS50977"/>
    </source>
</evidence>
<dbReference type="SUPFAM" id="SSF46689">
    <property type="entry name" value="Homeodomain-like"/>
    <property type="match status" value="1"/>
</dbReference>
<dbReference type="PANTHER" id="PTHR30055">
    <property type="entry name" value="HTH-TYPE TRANSCRIPTIONAL REGULATOR RUTR"/>
    <property type="match status" value="1"/>
</dbReference>
<dbReference type="PROSITE" id="PS50977">
    <property type="entry name" value="HTH_TETR_2"/>
    <property type="match status" value="1"/>
</dbReference>
<keyword evidence="2" id="KW-0805">Transcription regulation</keyword>
<dbReference type="GO" id="GO:0000976">
    <property type="term" value="F:transcription cis-regulatory region binding"/>
    <property type="evidence" value="ECO:0007669"/>
    <property type="project" value="TreeGrafter"/>
</dbReference>
<dbReference type="InterPro" id="IPR039538">
    <property type="entry name" value="BetI_C"/>
</dbReference>
<dbReference type="AlphaFoldDB" id="A0A974NTN3"/>
<evidence type="ECO:0000313" key="7">
    <source>
        <dbReference type="EMBL" id="QQV76726.1"/>
    </source>
</evidence>
<keyword evidence="8" id="KW-1185">Reference proteome</keyword>
<keyword evidence="1" id="KW-0678">Repressor</keyword>
<sequence>MSIIPTDPKTPGAVGQDASCIKLGRAEVRREKVIATARTLFAEQGFHNTGIAQIAKHSGVLVGQLYRDFAKKEDIVAAIVSRDLELFLAESELREATIAHDLHAVRDWVADFIACPPDDKDMRLIADIMAEAQRNDRIATIVSDLHERLRGTIATALAAIVPDARKDRQRLLLTEMILTISAGSFHRRLAQNGVIDPVVTAALTDMVGREIDALIAA</sequence>
<dbReference type="Pfam" id="PF13977">
    <property type="entry name" value="TetR_C_6"/>
    <property type="match status" value="1"/>
</dbReference>
<organism evidence="7 8">
    <name type="scientific">Sphingomonas aliaeris</name>
    <dbReference type="NCBI Taxonomy" id="2759526"/>
    <lineage>
        <taxon>Bacteria</taxon>
        <taxon>Pseudomonadati</taxon>
        <taxon>Pseudomonadota</taxon>
        <taxon>Alphaproteobacteria</taxon>
        <taxon>Sphingomonadales</taxon>
        <taxon>Sphingomonadaceae</taxon>
        <taxon>Sphingomonas</taxon>
    </lineage>
</organism>
<gene>
    <name evidence="7" type="ORF">H5J25_15090</name>
</gene>
<dbReference type="Proteomes" id="UP000595894">
    <property type="component" value="Chromosome"/>
</dbReference>
<keyword evidence="3 5" id="KW-0238">DNA-binding</keyword>
<dbReference type="InterPro" id="IPR001647">
    <property type="entry name" value="HTH_TetR"/>
</dbReference>
<keyword evidence="4" id="KW-0804">Transcription</keyword>
<evidence type="ECO:0000256" key="4">
    <source>
        <dbReference type="ARBA" id="ARBA00023163"/>
    </source>
</evidence>
<evidence type="ECO:0000256" key="1">
    <source>
        <dbReference type="ARBA" id="ARBA00022491"/>
    </source>
</evidence>